<dbReference type="PROSITE" id="PS00139">
    <property type="entry name" value="THIOL_PROTEASE_CYS"/>
    <property type="match status" value="1"/>
</dbReference>
<keyword evidence="9" id="KW-1185">Reference proteome</keyword>
<keyword evidence="5" id="KW-0812">Transmembrane</keyword>
<dbReference type="InterPro" id="IPR000169">
    <property type="entry name" value="Pept_cys_AS"/>
</dbReference>
<dbReference type="InterPro" id="IPR013128">
    <property type="entry name" value="Peptidase_C1A"/>
</dbReference>
<dbReference type="InterPro" id="IPR038765">
    <property type="entry name" value="Papain-like_cys_pep_sf"/>
</dbReference>
<name>L0ATW1_THEEQ</name>
<accession>L0ATW1</accession>
<dbReference type="RefSeq" id="XP_004828646.1">
    <property type="nucleotide sequence ID" value="XM_004828589.1"/>
</dbReference>
<dbReference type="InterPro" id="IPR039417">
    <property type="entry name" value="Peptidase_C1A_papain-like"/>
</dbReference>
<dbReference type="eggNOG" id="KOG1543">
    <property type="taxonomic scope" value="Eukaryota"/>
</dbReference>
<dbReference type="Pfam" id="PF08246">
    <property type="entry name" value="Inhibitor_I29"/>
    <property type="match status" value="1"/>
</dbReference>
<keyword evidence="5" id="KW-0472">Membrane</keyword>
<reference evidence="8 9" key="1">
    <citation type="journal article" date="2012" name="BMC Genomics">
        <title>Comparative genomic analysis and phylogenetic position of Theileria equi.</title>
        <authorList>
            <person name="Kappmeyer L.S."/>
            <person name="Thiagarajan M."/>
            <person name="Herndon D.R."/>
            <person name="Ramsay J.D."/>
            <person name="Caler E."/>
            <person name="Djikeng A."/>
            <person name="Gillespie J.J."/>
            <person name="Lau A.O."/>
            <person name="Roalson E.H."/>
            <person name="Silva J.C."/>
            <person name="Silva M.G."/>
            <person name="Suarez C.E."/>
            <person name="Ueti M.W."/>
            <person name="Nene V.M."/>
            <person name="Mealey R.H."/>
            <person name="Knowles D.P."/>
            <person name="Brayton K.A."/>
        </authorList>
    </citation>
    <scope>NUCLEOTIDE SEQUENCE [LARGE SCALE GENOMIC DNA]</scope>
    <source>
        <strain evidence="8 9">WA</strain>
    </source>
</reference>
<dbReference type="Pfam" id="PF00112">
    <property type="entry name" value="Peptidase_C1"/>
    <property type="match status" value="1"/>
</dbReference>
<dbReference type="InterPro" id="IPR025660">
    <property type="entry name" value="Pept_his_AS"/>
</dbReference>
<evidence type="ECO:0000313" key="9">
    <source>
        <dbReference type="Proteomes" id="UP000031512"/>
    </source>
</evidence>
<dbReference type="OrthoDB" id="423263at2759"/>
<evidence type="ECO:0000256" key="3">
    <source>
        <dbReference type="ARBA" id="ARBA00023157"/>
    </source>
</evidence>
<comment type="similarity">
    <text evidence="1">Belongs to the peptidase C1 family.</text>
</comment>
<evidence type="ECO:0000256" key="2">
    <source>
        <dbReference type="ARBA" id="ARBA00023145"/>
    </source>
</evidence>
<keyword evidence="3" id="KW-1015">Disulfide bond</keyword>
<feature type="domain" description="Peptidase C1A papain C-terminal" evidence="6">
    <location>
        <begin position="262"/>
        <end position="473"/>
    </location>
</feature>
<protein>
    <submittedName>
        <fullName evidence="8">Papain family cysteine protease family member protein</fullName>
        <ecNumber evidence="8">1.3.1.74</ecNumber>
    </submittedName>
</protein>
<proteinExistence type="inferred from homology"/>
<dbReference type="Proteomes" id="UP000031512">
    <property type="component" value="Chromosome 1"/>
</dbReference>
<dbReference type="PANTHER" id="PTHR12411">
    <property type="entry name" value="CYSTEINE PROTEASE FAMILY C1-RELATED"/>
    <property type="match status" value="1"/>
</dbReference>
<evidence type="ECO:0000256" key="1">
    <source>
        <dbReference type="ARBA" id="ARBA00008455"/>
    </source>
</evidence>
<evidence type="ECO:0000256" key="5">
    <source>
        <dbReference type="SAM" id="Phobius"/>
    </source>
</evidence>
<organism evidence="8 9">
    <name type="scientific">Theileria equi strain WA</name>
    <dbReference type="NCBI Taxonomy" id="1537102"/>
    <lineage>
        <taxon>Eukaryota</taxon>
        <taxon>Sar</taxon>
        <taxon>Alveolata</taxon>
        <taxon>Apicomplexa</taxon>
        <taxon>Aconoidasida</taxon>
        <taxon>Piroplasmida</taxon>
        <taxon>Theileriidae</taxon>
        <taxon>Theileria</taxon>
    </lineage>
</organism>
<dbReference type="InterPro" id="IPR000668">
    <property type="entry name" value="Peptidase_C1A_C"/>
</dbReference>
<feature type="domain" description="Cathepsin propeptide inhibitor" evidence="7">
    <location>
        <begin position="164"/>
        <end position="221"/>
    </location>
</feature>
<keyword evidence="5" id="KW-1133">Transmembrane helix</keyword>
<evidence type="ECO:0000259" key="6">
    <source>
        <dbReference type="SMART" id="SM00645"/>
    </source>
</evidence>
<dbReference type="GO" id="GO:0006508">
    <property type="term" value="P:proteolysis"/>
    <property type="evidence" value="ECO:0007669"/>
    <property type="project" value="UniProtKB-KW"/>
</dbReference>
<dbReference type="STRING" id="1537102.L0ATW1"/>
<sequence>MDHKRIFTSESIIIKFDKPDNSPVKKRRKEDSTGRTIIVIVACLLFSATLGYAVVNEYYYRKSLDRETRTVINDSDITDLDAQREEIRDEYVELLTAHINSQKIKIIPGNFNACQQNGWHYACIDNQRKIVGIMQWEITSIATVLVNNDINIDVNLELDTILVYKRFLSLVDVRYRNRKEFRRRYYNFRSNKIHIETHNARKDKMYTMIYTGHSDESQDEIEGFSSIFKGRSNDIVSNGSSTYEYNMLRFTSKRTGYKAKGPEEIFDWRNHGIVKGAIDQGTCGSCWAISAADAVSMFYSIGDKSNETFSSQQLLDCTSSKYSCTGGSLYHAMLYASANLLCKEGEYPYKGMKGNCESKKCQHRVQKNNIKKLKNADIREHLLKHGPIVASFTISRDFLFYGEGIFDGSCKGKISHSIVIVGYGYDINHKTKYWIIKNSWGSGWGESGFFKMVDEVVNKEYYCSIRSYAYGLEANPKAT</sequence>
<dbReference type="InterPro" id="IPR025661">
    <property type="entry name" value="Pept_asp_AS"/>
</dbReference>
<feature type="transmembrane region" description="Helical" evidence="5">
    <location>
        <begin position="36"/>
        <end position="55"/>
    </location>
</feature>
<evidence type="ECO:0000313" key="8">
    <source>
        <dbReference type="EMBL" id="AFZ78980.1"/>
    </source>
</evidence>
<dbReference type="AlphaFoldDB" id="L0ATW1"/>
<dbReference type="EC" id="1.3.1.74" evidence="8"/>
<dbReference type="PROSITE" id="PS00640">
    <property type="entry name" value="THIOL_PROTEASE_ASN"/>
    <property type="match status" value="1"/>
</dbReference>
<dbReference type="PROSITE" id="PS00639">
    <property type="entry name" value="THIOL_PROTEASE_HIS"/>
    <property type="match status" value="1"/>
</dbReference>
<dbReference type="GO" id="GO:0032440">
    <property type="term" value="F:2-alkenal reductase [NAD(P)H] activity"/>
    <property type="evidence" value="ECO:0007669"/>
    <property type="project" value="UniProtKB-EC"/>
</dbReference>
<evidence type="ECO:0000259" key="7">
    <source>
        <dbReference type="SMART" id="SM00848"/>
    </source>
</evidence>
<dbReference type="KEGG" id="beq:BEWA_018230"/>
<dbReference type="VEuPathDB" id="PiroplasmaDB:BEWA_018230"/>
<dbReference type="SUPFAM" id="SSF54001">
    <property type="entry name" value="Cysteine proteinases"/>
    <property type="match status" value="1"/>
</dbReference>
<dbReference type="SMART" id="SM00645">
    <property type="entry name" value="Pept_C1"/>
    <property type="match status" value="1"/>
</dbReference>
<keyword evidence="8" id="KW-0645">Protease</keyword>
<dbReference type="SMART" id="SM00848">
    <property type="entry name" value="Inhibitor_I29"/>
    <property type="match status" value="1"/>
</dbReference>
<keyword evidence="2" id="KW-0865">Zymogen</keyword>
<dbReference type="GeneID" id="15807056"/>
<gene>
    <name evidence="8" type="ORF">BEWA_018230</name>
</gene>
<keyword evidence="8" id="KW-0378">Hydrolase</keyword>
<keyword evidence="8" id="KW-0560">Oxidoreductase</keyword>
<dbReference type="GO" id="GO:0008234">
    <property type="term" value="F:cysteine-type peptidase activity"/>
    <property type="evidence" value="ECO:0007669"/>
    <property type="project" value="InterPro"/>
</dbReference>
<keyword evidence="4" id="KW-0325">Glycoprotein</keyword>
<dbReference type="PRINTS" id="PR00705">
    <property type="entry name" value="PAPAIN"/>
</dbReference>
<dbReference type="Gene3D" id="3.90.70.10">
    <property type="entry name" value="Cysteine proteinases"/>
    <property type="match status" value="1"/>
</dbReference>
<evidence type="ECO:0000256" key="4">
    <source>
        <dbReference type="ARBA" id="ARBA00023180"/>
    </source>
</evidence>
<dbReference type="EMBL" id="CP001669">
    <property type="protein sequence ID" value="AFZ78980.1"/>
    <property type="molecule type" value="Genomic_DNA"/>
</dbReference>
<dbReference type="InterPro" id="IPR013201">
    <property type="entry name" value="Prot_inhib_I29"/>
</dbReference>
<dbReference type="CDD" id="cd02248">
    <property type="entry name" value="Peptidase_C1A"/>
    <property type="match status" value="1"/>
</dbReference>